<dbReference type="PANTHER" id="PTHR11822">
    <property type="entry name" value="NADP-SPECIFIC ISOCITRATE DEHYDROGENASE"/>
    <property type="match status" value="1"/>
</dbReference>
<dbReference type="SMART" id="SM01329">
    <property type="entry name" value="Iso_dh"/>
    <property type="match status" value="1"/>
</dbReference>
<evidence type="ECO:0000256" key="7">
    <source>
        <dbReference type="ARBA" id="ARBA00022842"/>
    </source>
</evidence>
<comment type="cofactor">
    <cofactor evidence="2">
        <name>Mg(2+)</name>
        <dbReference type="ChEBI" id="CHEBI:18420"/>
    </cofactor>
</comment>
<comment type="cofactor">
    <cofactor evidence="1">
        <name>Mn(2+)</name>
        <dbReference type="ChEBI" id="CHEBI:29035"/>
    </cofactor>
</comment>
<dbReference type="EMBL" id="JBBJCI010000292">
    <property type="protein sequence ID" value="KAK7235529.1"/>
    <property type="molecule type" value="Genomic_DNA"/>
</dbReference>
<evidence type="ECO:0000313" key="11">
    <source>
        <dbReference type="EMBL" id="KAK7235529.1"/>
    </source>
</evidence>
<dbReference type="SUPFAM" id="SSF47473">
    <property type="entry name" value="EF-hand"/>
    <property type="match status" value="1"/>
</dbReference>
<keyword evidence="8" id="KW-0560">Oxidoreductase</keyword>
<sequence>MLSTMRAARATARAFSTTSAKIGPLPLVYIKGEEMTRYASQLMMDQWIEPFIDTSKWETFDLSCAARDASDDQELRDAVEAGKRLGAIFKEPTVTPSAEQVASMGLSKALPSPNGAMRRGWDGVTISRDTIHIEGVELGFKSPVLFERHAVGGEYGAGWKEVGKGRLITTFFPEDDAVEPFIVDARKLENDRNVAVVYHNPLDNVAALADHFFSRTLKAGVTPYVVTKKTVFKWQEPFWQIHKELFDAKYADAFREAGLLDATGGELQHLISDAATMQIIRWTRGGFGMSAHNYDGDMLTDEVAQVHRSPGFITSNLVGRNDDGTLIKEFEASHGTVSDLWHAHLRGEATSFNPLGMAEAIMGALAHAADLDGDTETARRTHHFVATLRRAMHNTFVYGQGTWDMAGPDGLTTEEFVAKVAWRVGRYLEAEDDAETADPAAAKPSVLLRRGAKQVDVDKVAGMFAEFDVDGSGSISLEEFSEMMIKLGLAPMKEPEKTSASRAKIDEAA</sequence>
<comment type="similarity">
    <text evidence="3">Belongs to the isocitrate and isopropylmalate dehydrogenases family.</text>
</comment>
<keyword evidence="9" id="KW-0464">Manganese</keyword>
<dbReference type="InterPro" id="IPR024084">
    <property type="entry name" value="IsoPropMal-DH-like_dom"/>
</dbReference>
<dbReference type="PROSITE" id="PS50222">
    <property type="entry name" value="EF_HAND_2"/>
    <property type="match status" value="1"/>
</dbReference>
<dbReference type="Gene3D" id="3.40.718.10">
    <property type="entry name" value="Isopropylmalate Dehydrogenase"/>
    <property type="match status" value="1"/>
</dbReference>
<dbReference type="SUPFAM" id="SSF53659">
    <property type="entry name" value="Isocitrate/Isopropylmalate dehydrogenase-like"/>
    <property type="match status" value="1"/>
</dbReference>
<dbReference type="Proteomes" id="UP001363151">
    <property type="component" value="Unassembled WGS sequence"/>
</dbReference>
<accession>A0ABR1FQ13</accession>
<dbReference type="PROSITE" id="PS00018">
    <property type="entry name" value="EF_HAND_1"/>
    <property type="match status" value="1"/>
</dbReference>
<evidence type="ECO:0000256" key="9">
    <source>
        <dbReference type="ARBA" id="ARBA00023211"/>
    </source>
</evidence>
<proteinExistence type="inferred from homology"/>
<dbReference type="InterPro" id="IPR002048">
    <property type="entry name" value="EF_hand_dom"/>
</dbReference>
<gene>
    <name evidence="11" type="primary">IDH2</name>
    <name evidence="11" type="ORF">SO694_00069112</name>
</gene>
<evidence type="ECO:0000256" key="6">
    <source>
        <dbReference type="ARBA" id="ARBA00022837"/>
    </source>
</evidence>
<organism evidence="11 12">
    <name type="scientific">Aureococcus anophagefferens</name>
    <name type="common">Harmful bloom alga</name>
    <dbReference type="NCBI Taxonomy" id="44056"/>
    <lineage>
        <taxon>Eukaryota</taxon>
        <taxon>Sar</taxon>
        <taxon>Stramenopiles</taxon>
        <taxon>Ochrophyta</taxon>
        <taxon>Pelagophyceae</taxon>
        <taxon>Pelagomonadales</taxon>
        <taxon>Pelagomonadaceae</taxon>
        <taxon>Aureococcus</taxon>
    </lineage>
</organism>
<evidence type="ECO:0000256" key="2">
    <source>
        <dbReference type="ARBA" id="ARBA00001946"/>
    </source>
</evidence>
<evidence type="ECO:0000313" key="12">
    <source>
        <dbReference type="Proteomes" id="UP001363151"/>
    </source>
</evidence>
<keyword evidence="6" id="KW-0106">Calcium</keyword>
<feature type="domain" description="EF-hand" evidence="10">
    <location>
        <begin position="455"/>
        <end position="490"/>
    </location>
</feature>
<evidence type="ECO:0000259" key="10">
    <source>
        <dbReference type="PROSITE" id="PS50222"/>
    </source>
</evidence>
<comment type="caution">
    <text evidence="11">The sequence shown here is derived from an EMBL/GenBank/DDBJ whole genome shotgun (WGS) entry which is preliminary data.</text>
</comment>
<protein>
    <submittedName>
        <fullName evidence="11">NADP+-dependent isocitrate dehydrogenase</fullName>
    </submittedName>
</protein>
<dbReference type="InterPro" id="IPR004790">
    <property type="entry name" value="Isocitrate_DH_NADP"/>
</dbReference>
<keyword evidence="7" id="KW-0460">Magnesium</keyword>
<name>A0ABR1FQ13_AURAN</name>
<keyword evidence="12" id="KW-1185">Reference proteome</keyword>
<dbReference type="InterPro" id="IPR011992">
    <property type="entry name" value="EF-hand-dom_pair"/>
</dbReference>
<dbReference type="InterPro" id="IPR018247">
    <property type="entry name" value="EF_Hand_1_Ca_BS"/>
</dbReference>
<evidence type="ECO:0000256" key="3">
    <source>
        <dbReference type="ARBA" id="ARBA00007769"/>
    </source>
</evidence>
<evidence type="ECO:0000256" key="8">
    <source>
        <dbReference type="ARBA" id="ARBA00023002"/>
    </source>
</evidence>
<dbReference type="Gene3D" id="1.10.238.10">
    <property type="entry name" value="EF-hand"/>
    <property type="match status" value="1"/>
</dbReference>
<evidence type="ECO:0000256" key="5">
    <source>
        <dbReference type="ARBA" id="ARBA00022723"/>
    </source>
</evidence>
<keyword evidence="4" id="KW-0816">Tricarboxylic acid cycle</keyword>
<dbReference type="PANTHER" id="PTHR11822:SF21">
    <property type="entry name" value="ISOCITRATE DEHYDROGENASE [NADP], MITOCHONDRIAL"/>
    <property type="match status" value="1"/>
</dbReference>
<evidence type="ECO:0000256" key="4">
    <source>
        <dbReference type="ARBA" id="ARBA00022532"/>
    </source>
</evidence>
<keyword evidence="5" id="KW-0479">Metal-binding</keyword>
<dbReference type="Pfam" id="PF00180">
    <property type="entry name" value="Iso_dh"/>
    <property type="match status" value="1"/>
</dbReference>
<dbReference type="SMART" id="SM00054">
    <property type="entry name" value="EFh"/>
    <property type="match status" value="1"/>
</dbReference>
<reference evidence="11 12" key="1">
    <citation type="submission" date="2024-03" db="EMBL/GenBank/DDBJ databases">
        <title>Aureococcus anophagefferens CCMP1851 and Kratosvirus quantuckense: Draft genome of a second virus-susceptible host strain in the model system.</title>
        <authorList>
            <person name="Chase E."/>
            <person name="Truchon A.R."/>
            <person name="Schepens W."/>
            <person name="Wilhelm S.W."/>
        </authorList>
    </citation>
    <scope>NUCLEOTIDE SEQUENCE [LARGE SCALE GENOMIC DNA]</scope>
    <source>
        <strain evidence="11 12">CCMP1851</strain>
    </source>
</reference>
<dbReference type="Pfam" id="PF00036">
    <property type="entry name" value="EF-hand_1"/>
    <property type="match status" value="1"/>
</dbReference>
<evidence type="ECO:0000256" key="1">
    <source>
        <dbReference type="ARBA" id="ARBA00001936"/>
    </source>
</evidence>